<comment type="caution">
    <text evidence="3">The sequence shown here is derived from an EMBL/GenBank/DDBJ whole genome shotgun (WGS) entry which is preliminary data.</text>
</comment>
<dbReference type="EMBL" id="BARU01036990">
    <property type="protein sequence ID" value="GAH83239.1"/>
    <property type="molecule type" value="Genomic_DNA"/>
</dbReference>
<dbReference type="InterPro" id="IPR001890">
    <property type="entry name" value="RNA-binding_CRM"/>
</dbReference>
<evidence type="ECO:0000256" key="1">
    <source>
        <dbReference type="ARBA" id="ARBA00022884"/>
    </source>
</evidence>
<evidence type="ECO:0000313" key="3">
    <source>
        <dbReference type="EMBL" id="GAH83239.1"/>
    </source>
</evidence>
<sequence length="69" mass="7925">DEFNAHVRQLLKRYKIIKIKMLKSIATKSNIKSIADQISQATDSHVLDVRGKTIIVSKHQIKKKELILT</sequence>
<evidence type="ECO:0000259" key="2">
    <source>
        <dbReference type="PROSITE" id="PS51295"/>
    </source>
</evidence>
<dbReference type="PROSITE" id="PS51295">
    <property type="entry name" value="CRM"/>
    <property type="match status" value="1"/>
</dbReference>
<dbReference type="InterPro" id="IPR035920">
    <property type="entry name" value="YhbY-like_sf"/>
</dbReference>
<protein>
    <recommendedName>
        <fullName evidence="2">CRM domain-containing protein</fullName>
    </recommendedName>
</protein>
<gene>
    <name evidence="3" type="ORF">S03H2_57690</name>
</gene>
<feature type="domain" description="CRM" evidence="2">
    <location>
        <begin position="1"/>
        <end position="69"/>
    </location>
</feature>
<dbReference type="AlphaFoldDB" id="X1JYA5"/>
<accession>X1JYA5</accession>
<feature type="non-terminal residue" evidence="3">
    <location>
        <position position="1"/>
    </location>
</feature>
<dbReference type="Gene3D" id="3.30.110.60">
    <property type="entry name" value="YhbY-like"/>
    <property type="match status" value="1"/>
</dbReference>
<reference evidence="3" key="1">
    <citation type="journal article" date="2014" name="Front. Microbiol.">
        <title>High frequency of phylogenetically diverse reductive dehalogenase-homologous genes in deep subseafloor sedimentary metagenomes.</title>
        <authorList>
            <person name="Kawai M."/>
            <person name="Futagami T."/>
            <person name="Toyoda A."/>
            <person name="Takaki Y."/>
            <person name="Nishi S."/>
            <person name="Hori S."/>
            <person name="Arai W."/>
            <person name="Tsubouchi T."/>
            <person name="Morono Y."/>
            <person name="Uchiyama I."/>
            <person name="Ito T."/>
            <person name="Fujiyama A."/>
            <person name="Inagaki F."/>
            <person name="Takami H."/>
        </authorList>
    </citation>
    <scope>NUCLEOTIDE SEQUENCE</scope>
    <source>
        <strain evidence="3">Expedition CK06-06</strain>
    </source>
</reference>
<keyword evidence="1" id="KW-0694">RNA-binding</keyword>
<organism evidence="3">
    <name type="scientific">marine sediment metagenome</name>
    <dbReference type="NCBI Taxonomy" id="412755"/>
    <lineage>
        <taxon>unclassified sequences</taxon>
        <taxon>metagenomes</taxon>
        <taxon>ecological metagenomes</taxon>
    </lineage>
</organism>
<dbReference type="GO" id="GO:0003723">
    <property type="term" value="F:RNA binding"/>
    <property type="evidence" value="ECO:0007669"/>
    <property type="project" value="UniProtKB-KW"/>
</dbReference>
<name>X1JYA5_9ZZZZ</name>
<dbReference type="Pfam" id="PF01985">
    <property type="entry name" value="CRS1_YhbY"/>
    <property type="match status" value="1"/>
</dbReference>
<dbReference type="SUPFAM" id="SSF75471">
    <property type="entry name" value="YhbY-like"/>
    <property type="match status" value="1"/>
</dbReference>
<proteinExistence type="predicted"/>